<dbReference type="EMBL" id="BKCP01005972">
    <property type="protein sequence ID" value="GER40834.1"/>
    <property type="molecule type" value="Genomic_DNA"/>
</dbReference>
<comment type="caution">
    <text evidence="2">The sequence shown here is derived from an EMBL/GenBank/DDBJ whole genome shotgun (WGS) entry which is preliminary data.</text>
</comment>
<keyword evidence="2" id="KW-0238">DNA-binding</keyword>
<proteinExistence type="predicted"/>
<evidence type="ECO:0000256" key="1">
    <source>
        <dbReference type="SAM" id="MobiDB-lite"/>
    </source>
</evidence>
<feature type="non-terminal residue" evidence="2">
    <location>
        <position position="1"/>
    </location>
</feature>
<sequence>VVGRIENKLSLWYDTCTKCSASIYKTKDTTNCNKCNQENVETNPRFRVVLNVVHGSHNATITICTVLEYIKSIEVGETSSKFFRELSLQTSATFRFLIPLNVKTKVDSKKLTAVAEAIEKINPPLEKDKKRIKNDRDVDGNFQKHSHPKKQNKINNKSLTPQLTDEETIQTMKKTYVKKMSASRNKKTKKVVEIKKEKP</sequence>
<reference evidence="3" key="1">
    <citation type="journal article" date="2019" name="Curr. Biol.">
        <title>Genome Sequence of Striga asiatica Provides Insight into the Evolution of Plant Parasitism.</title>
        <authorList>
            <person name="Yoshida S."/>
            <person name="Kim S."/>
            <person name="Wafula E.K."/>
            <person name="Tanskanen J."/>
            <person name="Kim Y.M."/>
            <person name="Honaas L."/>
            <person name="Yang Z."/>
            <person name="Spallek T."/>
            <person name="Conn C.E."/>
            <person name="Ichihashi Y."/>
            <person name="Cheong K."/>
            <person name="Cui S."/>
            <person name="Der J.P."/>
            <person name="Gundlach H."/>
            <person name="Jiao Y."/>
            <person name="Hori C."/>
            <person name="Ishida J.K."/>
            <person name="Kasahara H."/>
            <person name="Kiba T."/>
            <person name="Kim M.S."/>
            <person name="Koo N."/>
            <person name="Laohavisit A."/>
            <person name="Lee Y.H."/>
            <person name="Lumba S."/>
            <person name="McCourt P."/>
            <person name="Mortimer J.C."/>
            <person name="Mutuku J.M."/>
            <person name="Nomura T."/>
            <person name="Sasaki-Sekimoto Y."/>
            <person name="Seto Y."/>
            <person name="Wang Y."/>
            <person name="Wakatake T."/>
            <person name="Sakakibara H."/>
            <person name="Demura T."/>
            <person name="Yamaguchi S."/>
            <person name="Yoneyama K."/>
            <person name="Manabe R.I."/>
            <person name="Nelson D.C."/>
            <person name="Schulman A.H."/>
            <person name="Timko M.P."/>
            <person name="dePamphilis C.W."/>
            <person name="Choi D."/>
            <person name="Shirasu K."/>
        </authorList>
    </citation>
    <scope>NUCLEOTIDE SEQUENCE [LARGE SCALE GENOMIC DNA]</scope>
    <source>
        <strain evidence="3">cv. UVA1</strain>
    </source>
</reference>
<name>A0A5A7Q724_STRAF</name>
<feature type="compositionally biased region" description="Polar residues" evidence="1">
    <location>
        <begin position="153"/>
        <end position="173"/>
    </location>
</feature>
<dbReference type="Gene3D" id="2.40.50.140">
    <property type="entry name" value="Nucleic acid-binding proteins"/>
    <property type="match status" value="1"/>
</dbReference>
<gene>
    <name evidence="2" type="ORF">STAS_17524</name>
</gene>
<feature type="region of interest" description="Disordered" evidence="1">
    <location>
        <begin position="137"/>
        <end position="199"/>
    </location>
</feature>
<accession>A0A5A7Q724</accession>
<keyword evidence="3" id="KW-1185">Reference proteome</keyword>
<dbReference type="Proteomes" id="UP000325081">
    <property type="component" value="Unassembled WGS sequence"/>
</dbReference>
<dbReference type="SUPFAM" id="SSF50249">
    <property type="entry name" value="Nucleic acid-binding proteins"/>
    <property type="match status" value="1"/>
</dbReference>
<feature type="compositionally biased region" description="Basic and acidic residues" evidence="1">
    <location>
        <begin position="190"/>
        <end position="199"/>
    </location>
</feature>
<evidence type="ECO:0000313" key="2">
    <source>
        <dbReference type="EMBL" id="GER40834.1"/>
    </source>
</evidence>
<dbReference type="InterPro" id="IPR012340">
    <property type="entry name" value="NA-bd_OB-fold"/>
</dbReference>
<evidence type="ECO:0000313" key="3">
    <source>
        <dbReference type="Proteomes" id="UP000325081"/>
    </source>
</evidence>
<organism evidence="2 3">
    <name type="scientific">Striga asiatica</name>
    <name type="common">Asiatic witchweed</name>
    <name type="synonym">Buchnera asiatica</name>
    <dbReference type="NCBI Taxonomy" id="4170"/>
    <lineage>
        <taxon>Eukaryota</taxon>
        <taxon>Viridiplantae</taxon>
        <taxon>Streptophyta</taxon>
        <taxon>Embryophyta</taxon>
        <taxon>Tracheophyta</taxon>
        <taxon>Spermatophyta</taxon>
        <taxon>Magnoliopsida</taxon>
        <taxon>eudicotyledons</taxon>
        <taxon>Gunneridae</taxon>
        <taxon>Pentapetalae</taxon>
        <taxon>asterids</taxon>
        <taxon>lamiids</taxon>
        <taxon>Lamiales</taxon>
        <taxon>Orobanchaceae</taxon>
        <taxon>Buchnereae</taxon>
        <taxon>Striga</taxon>
    </lineage>
</organism>
<dbReference type="AlphaFoldDB" id="A0A5A7Q724"/>
<dbReference type="OrthoDB" id="3248508at2759"/>
<dbReference type="GO" id="GO:0003677">
    <property type="term" value="F:DNA binding"/>
    <property type="evidence" value="ECO:0007669"/>
    <property type="project" value="UniProtKB-KW"/>
</dbReference>
<feature type="non-terminal residue" evidence="2">
    <location>
        <position position="199"/>
    </location>
</feature>
<protein>
    <submittedName>
        <fullName evidence="2">Replication protein A 70 kDa DNA-binding subunit</fullName>
    </submittedName>
</protein>